<dbReference type="InterPro" id="IPR029046">
    <property type="entry name" value="LolA/LolB/LppX"/>
</dbReference>
<dbReference type="InterPro" id="IPR004564">
    <property type="entry name" value="OM_lipoprot_carrier_LolA-like"/>
</dbReference>
<dbReference type="EMBL" id="JABRWJ010000005">
    <property type="protein sequence ID" value="NRF68697.1"/>
    <property type="molecule type" value="Genomic_DNA"/>
</dbReference>
<organism evidence="3 4">
    <name type="scientific">Pseudaquabacterium terrae</name>
    <dbReference type="NCBI Taxonomy" id="2732868"/>
    <lineage>
        <taxon>Bacteria</taxon>
        <taxon>Pseudomonadati</taxon>
        <taxon>Pseudomonadota</taxon>
        <taxon>Betaproteobacteria</taxon>
        <taxon>Burkholderiales</taxon>
        <taxon>Sphaerotilaceae</taxon>
        <taxon>Pseudaquabacterium</taxon>
    </lineage>
</organism>
<sequence>MTSGVKTRIERLLLALLLLASPAAQALDLPELMALLAAKRSGEARFTEQREVRGLDAPLTSSGTLSFAAPDRFSRKTLAPRAESMEVVGNIVTLTRNGRTRSVALDASPETEAIVESVRGTLTGNAQSLQQHFRIGVLGSAEQWTLDLKPLTPRLQVMLAGVRIAGRGGELRSIEMKMADGDRSLMTIEPISGVTKQ</sequence>
<dbReference type="Pfam" id="PF19574">
    <property type="entry name" value="LolA_3"/>
    <property type="match status" value="1"/>
</dbReference>
<evidence type="ECO:0000313" key="4">
    <source>
        <dbReference type="Proteomes" id="UP000737171"/>
    </source>
</evidence>
<dbReference type="SUPFAM" id="SSF89392">
    <property type="entry name" value="Prokaryotic lipoproteins and lipoprotein localization factors"/>
    <property type="match status" value="1"/>
</dbReference>
<dbReference type="Gene3D" id="2.50.20.10">
    <property type="entry name" value="Lipoprotein localisation LolA/LolB/LppX"/>
    <property type="match status" value="1"/>
</dbReference>
<name>A0ABX2EJ71_9BURK</name>
<reference evidence="3 4" key="1">
    <citation type="submission" date="2020-05" db="EMBL/GenBank/DDBJ databases">
        <title>Aquincola sp. isolate from soil.</title>
        <authorList>
            <person name="Han J."/>
            <person name="Kim D.-U."/>
        </authorList>
    </citation>
    <scope>NUCLEOTIDE SEQUENCE [LARGE SCALE GENOMIC DNA]</scope>
    <source>
        <strain evidence="3 4">S2</strain>
    </source>
</reference>
<protein>
    <submittedName>
        <fullName evidence="3">Outer membrane lipoprotein carrier protein LolA</fullName>
    </submittedName>
</protein>
<keyword evidence="4" id="KW-1185">Reference proteome</keyword>
<feature type="signal peptide" evidence="2">
    <location>
        <begin position="1"/>
        <end position="26"/>
    </location>
</feature>
<evidence type="ECO:0000256" key="2">
    <source>
        <dbReference type="SAM" id="SignalP"/>
    </source>
</evidence>
<dbReference type="Proteomes" id="UP000737171">
    <property type="component" value="Unassembled WGS sequence"/>
</dbReference>
<gene>
    <name evidence="3" type="ORF">HLB44_17025</name>
</gene>
<dbReference type="CDD" id="cd16325">
    <property type="entry name" value="LolA"/>
    <property type="match status" value="1"/>
</dbReference>
<evidence type="ECO:0000256" key="1">
    <source>
        <dbReference type="ARBA" id="ARBA00022729"/>
    </source>
</evidence>
<evidence type="ECO:0000313" key="3">
    <source>
        <dbReference type="EMBL" id="NRF68697.1"/>
    </source>
</evidence>
<accession>A0ABX2EJ71</accession>
<proteinExistence type="predicted"/>
<feature type="chain" id="PRO_5046168413" evidence="2">
    <location>
        <begin position="27"/>
        <end position="197"/>
    </location>
</feature>
<keyword evidence="3" id="KW-0449">Lipoprotein</keyword>
<keyword evidence="1 2" id="KW-0732">Signal</keyword>
<comment type="caution">
    <text evidence="3">The sequence shown here is derived from an EMBL/GenBank/DDBJ whole genome shotgun (WGS) entry which is preliminary data.</text>
</comment>